<evidence type="ECO:0000256" key="9">
    <source>
        <dbReference type="SAM" id="MobiDB-lite"/>
    </source>
</evidence>
<dbReference type="OrthoDB" id="10019582at2759"/>
<evidence type="ECO:0000256" key="10">
    <source>
        <dbReference type="SAM" id="Phobius"/>
    </source>
</evidence>
<dbReference type="AlphaFoldDB" id="A0A8J2SBU5"/>
<evidence type="ECO:0000256" key="4">
    <source>
        <dbReference type="ARBA" id="ARBA00022968"/>
    </source>
</evidence>
<dbReference type="InterPro" id="IPR027417">
    <property type="entry name" value="P-loop_NTPase"/>
</dbReference>
<comment type="caution">
    <text evidence="11">The sequence shown here is derived from an EMBL/GenBank/DDBJ whole genome shotgun (WGS) entry which is preliminary data.</text>
</comment>
<accession>A0A8J2SBU5</accession>
<dbReference type="EMBL" id="CAKKNE010000002">
    <property type="protein sequence ID" value="CAH0368750.1"/>
    <property type="molecule type" value="Genomic_DNA"/>
</dbReference>
<keyword evidence="4" id="KW-0735">Signal-anchor</keyword>
<dbReference type="Proteomes" id="UP000789595">
    <property type="component" value="Unassembled WGS sequence"/>
</dbReference>
<evidence type="ECO:0000313" key="11">
    <source>
        <dbReference type="EMBL" id="CAH0368750.1"/>
    </source>
</evidence>
<evidence type="ECO:0000256" key="3">
    <source>
        <dbReference type="ARBA" id="ARBA00022692"/>
    </source>
</evidence>
<feature type="transmembrane region" description="Helical" evidence="10">
    <location>
        <begin position="33"/>
        <end position="50"/>
    </location>
</feature>
<dbReference type="InterPro" id="IPR007734">
    <property type="entry name" value="Heparan_SO4_2-O-STrfase"/>
</dbReference>
<keyword evidence="3 10" id="KW-0812">Transmembrane</keyword>
<evidence type="ECO:0000256" key="6">
    <source>
        <dbReference type="ARBA" id="ARBA00023034"/>
    </source>
</evidence>
<evidence type="ECO:0000256" key="1">
    <source>
        <dbReference type="ARBA" id="ARBA00004323"/>
    </source>
</evidence>
<evidence type="ECO:0000256" key="5">
    <source>
        <dbReference type="ARBA" id="ARBA00022989"/>
    </source>
</evidence>
<dbReference type="GO" id="GO:0000139">
    <property type="term" value="C:Golgi membrane"/>
    <property type="evidence" value="ECO:0007669"/>
    <property type="project" value="UniProtKB-SubCell"/>
</dbReference>
<dbReference type="PANTHER" id="PTHR12129">
    <property type="entry name" value="HEPARAN SULFATE 2-O-SULFOTRANSFERASE"/>
    <property type="match status" value="1"/>
</dbReference>
<dbReference type="Gene3D" id="3.40.50.300">
    <property type="entry name" value="P-loop containing nucleotide triphosphate hydrolases"/>
    <property type="match status" value="1"/>
</dbReference>
<keyword evidence="8" id="KW-0325">Glycoprotein</keyword>
<keyword evidence="6" id="KW-0333">Golgi apparatus</keyword>
<gene>
    <name evidence="11" type="ORF">PECAL_2P18310</name>
</gene>
<evidence type="ECO:0000256" key="8">
    <source>
        <dbReference type="ARBA" id="ARBA00023180"/>
    </source>
</evidence>
<keyword evidence="5 10" id="KW-1133">Transmembrane helix</keyword>
<keyword evidence="12" id="KW-1185">Reference proteome</keyword>
<keyword evidence="7 10" id="KW-0472">Membrane</keyword>
<comment type="subcellular location">
    <subcellularLocation>
        <location evidence="1">Golgi apparatus membrane</location>
        <topology evidence="1">Single-pass type II membrane protein</topology>
    </subcellularLocation>
</comment>
<evidence type="ECO:0000313" key="12">
    <source>
        <dbReference type="Proteomes" id="UP000789595"/>
    </source>
</evidence>
<sequence>MRRAGCGASGLSSADTASPRAPPRRKQTFKRRCAACVALAALGVAVIVMPRRTVDLKLDAAHLTARQWLGDAYWAARAAAAEAASVPRHKHYHFNGTAARHACEPQAPELVLHLKVPKAASTTVFDLIGTLAPKNKYRVNNRPQYLDAKHETRSARAYARYFLALKPRTVRSAHGVYLDFARLLGPGALRRTPPCYFGLVREPTKRLRSHYDYLHWGPRSPWARFWKGQDAGAPPFWDCVERRRQSGKREESRGGCLYWANAQLQYFCGVHRSCREGSEASLRRALAHARSAFAAVGVVEDLKGFLEVLERVLPGYFAGIAGTYARATIHARTTHHVETEVVPPDALDFLRTDVLKWEYALYAAVERDFRRQKRACKLP</sequence>
<keyword evidence="2" id="KW-0808">Transferase</keyword>
<dbReference type="GO" id="GO:0008146">
    <property type="term" value="F:sulfotransferase activity"/>
    <property type="evidence" value="ECO:0007669"/>
    <property type="project" value="InterPro"/>
</dbReference>
<dbReference type="PANTHER" id="PTHR12129:SF15">
    <property type="entry name" value="URONYL 2-SULFOTRANSFERASE"/>
    <property type="match status" value="1"/>
</dbReference>
<dbReference type="SUPFAM" id="SSF52540">
    <property type="entry name" value="P-loop containing nucleoside triphosphate hydrolases"/>
    <property type="match status" value="1"/>
</dbReference>
<evidence type="ECO:0000256" key="7">
    <source>
        <dbReference type="ARBA" id="ARBA00023136"/>
    </source>
</evidence>
<protein>
    <submittedName>
        <fullName evidence="11">Uncharacterized protein</fullName>
    </submittedName>
</protein>
<evidence type="ECO:0000256" key="2">
    <source>
        <dbReference type="ARBA" id="ARBA00022679"/>
    </source>
</evidence>
<proteinExistence type="predicted"/>
<organism evidence="11 12">
    <name type="scientific">Pelagomonas calceolata</name>
    <dbReference type="NCBI Taxonomy" id="35677"/>
    <lineage>
        <taxon>Eukaryota</taxon>
        <taxon>Sar</taxon>
        <taxon>Stramenopiles</taxon>
        <taxon>Ochrophyta</taxon>
        <taxon>Pelagophyceae</taxon>
        <taxon>Pelagomonadales</taxon>
        <taxon>Pelagomonadaceae</taxon>
        <taxon>Pelagomonas</taxon>
    </lineage>
</organism>
<feature type="region of interest" description="Disordered" evidence="9">
    <location>
        <begin position="1"/>
        <end position="26"/>
    </location>
</feature>
<name>A0A8J2SBU5_9STRA</name>
<reference evidence="11" key="1">
    <citation type="submission" date="2021-11" db="EMBL/GenBank/DDBJ databases">
        <authorList>
            <consortium name="Genoscope - CEA"/>
            <person name="William W."/>
        </authorList>
    </citation>
    <scope>NUCLEOTIDE SEQUENCE</scope>
</reference>